<dbReference type="PANTHER" id="PTHR37017">
    <property type="entry name" value="AB HYDROLASE-1 DOMAIN-CONTAINING PROTEIN-RELATED"/>
    <property type="match status" value="1"/>
</dbReference>
<evidence type="ECO:0000259" key="1">
    <source>
        <dbReference type="Pfam" id="PF12697"/>
    </source>
</evidence>
<dbReference type="GO" id="GO:0016787">
    <property type="term" value="F:hydrolase activity"/>
    <property type="evidence" value="ECO:0007669"/>
    <property type="project" value="UniProtKB-KW"/>
</dbReference>
<keyword evidence="3" id="KW-1185">Reference proteome</keyword>
<gene>
    <name evidence="2" type="ORF">FPZ08_15690</name>
</gene>
<sequence length="221" mass="24072">MSTFVIVHGAWAGSWGWDPVAELLRASGHRVHVPTLSGLGERSHLAHLPIDLTTHIDDIINEMVWHELDDVVLVAHSYGGFVATGVVERAADRIASIVYLDAFIPEDGQSFADIIGEKLTGPVVSVPEIGGNEYPTEAERDRVAALVTAQPTGTFTERLKHSGAYRQVARKTYILATGWEGFQQVASPLRDDPAWTVHELPCGHDVPLLMPDELAALLEQA</sequence>
<name>A0A5B8LUR1_9HYPH</name>
<feature type="domain" description="AB hydrolase-1" evidence="1">
    <location>
        <begin position="4"/>
        <end position="216"/>
    </location>
</feature>
<dbReference type="Pfam" id="PF12697">
    <property type="entry name" value="Abhydrolase_6"/>
    <property type="match status" value="1"/>
</dbReference>
<evidence type="ECO:0000313" key="2">
    <source>
        <dbReference type="EMBL" id="QDZ12057.1"/>
    </source>
</evidence>
<reference evidence="2 3" key="1">
    <citation type="submission" date="2019-07" db="EMBL/GenBank/DDBJ databases">
        <title>Full genome sequence of Devosia sp. Gsoil 520.</title>
        <authorList>
            <person name="Im W.-T."/>
        </authorList>
    </citation>
    <scope>NUCLEOTIDE SEQUENCE [LARGE SCALE GENOMIC DNA]</scope>
    <source>
        <strain evidence="2 3">Gsoil 520</strain>
    </source>
</reference>
<dbReference type="OrthoDB" id="9814966at2"/>
<dbReference type="SUPFAM" id="SSF53474">
    <property type="entry name" value="alpha/beta-Hydrolases"/>
    <property type="match status" value="1"/>
</dbReference>
<evidence type="ECO:0000313" key="3">
    <source>
        <dbReference type="Proteomes" id="UP000315364"/>
    </source>
</evidence>
<dbReference type="AlphaFoldDB" id="A0A5B8LUR1"/>
<proteinExistence type="predicted"/>
<organism evidence="2 3">
    <name type="scientific">Devosia ginsengisoli</name>
    <dbReference type="NCBI Taxonomy" id="400770"/>
    <lineage>
        <taxon>Bacteria</taxon>
        <taxon>Pseudomonadati</taxon>
        <taxon>Pseudomonadota</taxon>
        <taxon>Alphaproteobacteria</taxon>
        <taxon>Hyphomicrobiales</taxon>
        <taxon>Devosiaceae</taxon>
        <taxon>Devosia</taxon>
    </lineage>
</organism>
<protein>
    <submittedName>
        <fullName evidence="2">Alpha/beta hydrolase</fullName>
    </submittedName>
</protein>
<dbReference type="EMBL" id="CP042304">
    <property type="protein sequence ID" value="QDZ12057.1"/>
    <property type="molecule type" value="Genomic_DNA"/>
</dbReference>
<dbReference type="RefSeq" id="WP_146290869.1">
    <property type="nucleotide sequence ID" value="NZ_CP042304.1"/>
</dbReference>
<dbReference type="InterPro" id="IPR052897">
    <property type="entry name" value="Sec-Metab_Biosynth_Hydrolase"/>
</dbReference>
<accession>A0A5B8LUR1</accession>
<dbReference type="KEGG" id="dea:FPZ08_15690"/>
<dbReference type="InterPro" id="IPR029058">
    <property type="entry name" value="AB_hydrolase_fold"/>
</dbReference>
<dbReference type="InterPro" id="IPR000073">
    <property type="entry name" value="AB_hydrolase_1"/>
</dbReference>
<dbReference type="Proteomes" id="UP000315364">
    <property type="component" value="Chromosome"/>
</dbReference>
<dbReference type="PANTHER" id="PTHR37017:SF11">
    <property type="entry name" value="ESTERASE_LIPASE_THIOESTERASE DOMAIN-CONTAINING PROTEIN"/>
    <property type="match status" value="1"/>
</dbReference>
<dbReference type="Gene3D" id="3.40.50.1820">
    <property type="entry name" value="alpha/beta hydrolase"/>
    <property type="match status" value="1"/>
</dbReference>
<keyword evidence="2" id="KW-0378">Hydrolase</keyword>